<evidence type="ECO:0000259" key="2">
    <source>
        <dbReference type="Pfam" id="PF20415"/>
    </source>
</evidence>
<evidence type="ECO:0000313" key="4">
    <source>
        <dbReference type="Proteomes" id="UP000007431"/>
    </source>
</evidence>
<gene>
    <name evidence="3" type="ORF">SCHCODRAFT_85654</name>
</gene>
<sequence>MASVFRALFGSRPSTPTEKKQRRPRSSSRPRQSSSSSPAQTNEKFVYIAPSTPPAERKRASSHVSRSAAPSPLRYDTYDAATNRTRGRTKSASQNGPVHVPLYRTSSAKAKERPSPYPLFAPTHSYCSSRSASSSVSGRRPASAPRSSSSCSVSRNGEPRPVLKHTRTSSDASRNGPHAHVSFQNPNRTETLHMHPLLAHGKLCAAPISYDVTLPPSSRTVLDRGTRTPVPAHTLLQPASEAPSHTTLVLASDKFPWPVVAASGARAAARFYLSGNSPHRASPGGEPVTVLDVLYALHNTLMVRVTQEEWDALGAGSRAQRKVTRAYEARCNRMGGGWEGGVRRIDWLGEKTRLVGVEVDKSAGGAGIGKLVFSKA</sequence>
<dbReference type="OMA" id="HRAPIMY"/>
<dbReference type="HOGENOM" id="CLU_059219_0_0_1"/>
<dbReference type="RefSeq" id="XP_003029550.1">
    <property type="nucleotide sequence ID" value="XM_003029504.1"/>
</dbReference>
<dbReference type="OrthoDB" id="3242468at2759"/>
<keyword evidence="4" id="KW-1185">Reference proteome</keyword>
<dbReference type="Proteomes" id="UP000007431">
    <property type="component" value="Unassembled WGS sequence"/>
</dbReference>
<evidence type="ECO:0000256" key="1">
    <source>
        <dbReference type="SAM" id="MobiDB-lite"/>
    </source>
</evidence>
<dbReference type="VEuPathDB" id="FungiDB:SCHCODRAFT_02633155"/>
<name>D8QAW4_SCHCM</name>
<reference evidence="3 4" key="1">
    <citation type="journal article" date="2010" name="Nat. Biotechnol.">
        <title>Genome sequence of the model mushroom Schizophyllum commune.</title>
        <authorList>
            <person name="Ohm R.A."/>
            <person name="de Jong J.F."/>
            <person name="Lugones L.G."/>
            <person name="Aerts A."/>
            <person name="Kothe E."/>
            <person name="Stajich J.E."/>
            <person name="de Vries R.P."/>
            <person name="Record E."/>
            <person name="Levasseur A."/>
            <person name="Baker S.E."/>
            <person name="Bartholomew K.A."/>
            <person name="Coutinho P.M."/>
            <person name="Erdmann S."/>
            <person name="Fowler T.J."/>
            <person name="Gathman A.C."/>
            <person name="Lombard V."/>
            <person name="Henrissat B."/>
            <person name="Knabe N."/>
            <person name="Kuees U."/>
            <person name="Lilly W.W."/>
            <person name="Lindquist E."/>
            <person name="Lucas S."/>
            <person name="Magnuson J.K."/>
            <person name="Piumi F."/>
            <person name="Raudaskoski M."/>
            <person name="Salamov A."/>
            <person name="Schmutz J."/>
            <person name="Schwarze F.W.M.R."/>
            <person name="vanKuyk P.A."/>
            <person name="Horton J.S."/>
            <person name="Grigoriev I.V."/>
            <person name="Woesten H.A.B."/>
        </authorList>
    </citation>
    <scope>NUCLEOTIDE SEQUENCE [LARGE SCALE GENOMIC DNA]</scope>
    <source>
        <strain evidence="4">H4-8 / FGSC 9210</strain>
    </source>
</reference>
<dbReference type="EMBL" id="GL377309">
    <property type="protein sequence ID" value="EFI94647.1"/>
    <property type="molecule type" value="Genomic_DNA"/>
</dbReference>
<feature type="compositionally biased region" description="Low complexity" evidence="1">
    <location>
        <begin position="128"/>
        <end position="155"/>
    </location>
</feature>
<feature type="compositionally biased region" description="Polar residues" evidence="1">
    <location>
        <begin position="80"/>
        <end position="96"/>
    </location>
</feature>
<feature type="region of interest" description="Disordered" evidence="1">
    <location>
        <begin position="1"/>
        <end position="100"/>
    </location>
</feature>
<dbReference type="KEGG" id="scm:SCHCO_02633155"/>
<protein>
    <submittedName>
        <fullName evidence="3">Expressed protein</fullName>
    </submittedName>
</protein>
<evidence type="ECO:0000313" key="3">
    <source>
        <dbReference type="EMBL" id="EFI94647.1"/>
    </source>
</evidence>
<dbReference type="GeneID" id="9593906"/>
<dbReference type="eggNOG" id="ENOG502SKV5">
    <property type="taxonomic scope" value="Eukaryota"/>
</dbReference>
<dbReference type="AlphaFoldDB" id="D8QAW4"/>
<organism evidence="4">
    <name type="scientific">Schizophyllum commune (strain H4-8 / FGSC 9210)</name>
    <name type="common">Split gill fungus</name>
    <dbReference type="NCBI Taxonomy" id="578458"/>
    <lineage>
        <taxon>Eukaryota</taxon>
        <taxon>Fungi</taxon>
        <taxon>Dikarya</taxon>
        <taxon>Basidiomycota</taxon>
        <taxon>Agaricomycotina</taxon>
        <taxon>Agaricomycetes</taxon>
        <taxon>Agaricomycetidae</taxon>
        <taxon>Agaricales</taxon>
        <taxon>Schizophyllaceae</taxon>
        <taxon>Schizophyllum</taxon>
    </lineage>
</organism>
<feature type="compositionally biased region" description="Low complexity" evidence="1">
    <location>
        <begin position="29"/>
        <end position="38"/>
    </location>
</feature>
<proteinExistence type="predicted"/>
<dbReference type="InterPro" id="IPR046522">
    <property type="entry name" value="DUF6699"/>
</dbReference>
<accession>D8QAW4</accession>
<dbReference type="Pfam" id="PF20415">
    <property type="entry name" value="DUF6699"/>
    <property type="match status" value="1"/>
</dbReference>
<feature type="domain" description="DUF6699" evidence="2">
    <location>
        <begin position="208"/>
        <end position="359"/>
    </location>
</feature>
<dbReference type="InParanoid" id="D8QAW4"/>
<feature type="region of interest" description="Disordered" evidence="1">
    <location>
        <begin position="128"/>
        <end position="184"/>
    </location>
</feature>